<dbReference type="EMBL" id="JBHSIU010000066">
    <property type="protein sequence ID" value="MFC5004529.1"/>
    <property type="molecule type" value="Genomic_DNA"/>
</dbReference>
<reference evidence="2" key="1">
    <citation type="journal article" date="2019" name="Int. J. Syst. Evol. Microbiol.">
        <title>The Global Catalogue of Microorganisms (GCM) 10K type strain sequencing project: providing services to taxonomists for standard genome sequencing and annotation.</title>
        <authorList>
            <consortium name="The Broad Institute Genomics Platform"/>
            <consortium name="The Broad Institute Genome Sequencing Center for Infectious Disease"/>
            <person name="Wu L."/>
            <person name="Ma J."/>
        </authorList>
    </citation>
    <scope>NUCLEOTIDE SEQUENCE [LARGE SCALE GENOMIC DNA]</scope>
    <source>
        <strain evidence="2">CGMCC 4.7152</strain>
    </source>
</reference>
<sequence length="256" mass="27688">MDLMQLAFPARHAQGEAPTSEALLRHRIRLLALDPGAIEAPMLAAFSSQLADFGTANLAIRAELLFEALRPSRPAPADPDAFRAVLCEIARPLGEHRPSEHQLPIAIGLARLGIADRDLPSSLCLVSILYDPSHAVRLVDRDWRLAADLIDAIRSTSRQRAAGRAVHVLITMPVPVLRGFCESDVLFVAHCAQRDYPDAAAQLLANWTEGLRLQEHLPMVGLLRDSLARRAALTRVASALRAVAGVSRPAVSAPLA</sequence>
<evidence type="ECO:0000313" key="1">
    <source>
        <dbReference type="EMBL" id="MFC5004529.1"/>
    </source>
</evidence>
<accession>A0ABV9W927</accession>
<keyword evidence="2" id="KW-1185">Reference proteome</keyword>
<name>A0ABV9W927_9ACTN</name>
<organism evidence="1 2">
    <name type="scientific">Dactylosporangium cerinum</name>
    <dbReference type="NCBI Taxonomy" id="1434730"/>
    <lineage>
        <taxon>Bacteria</taxon>
        <taxon>Bacillati</taxon>
        <taxon>Actinomycetota</taxon>
        <taxon>Actinomycetes</taxon>
        <taxon>Micromonosporales</taxon>
        <taxon>Micromonosporaceae</taxon>
        <taxon>Dactylosporangium</taxon>
    </lineage>
</organism>
<protein>
    <submittedName>
        <fullName evidence="1">Uncharacterized protein</fullName>
    </submittedName>
</protein>
<gene>
    <name evidence="1" type="ORF">ACFPIJ_42735</name>
</gene>
<evidence type="ECO:0000313" key="2">
    <source>
        <dbReference type="Proteomes" id="UP001595912"/>
    </source>
</evidence>
<dbReference type="RefSeq" id="WP_380125429.1">
    <property type="nucleotide sequence ID" value="NZ_JBHSIU010000066.1"/>
</dbReference>
<comment type="caution">
    <text evidence="1">The sequence shown here is derived from an EMBL/GenBank/DDBJ whole genome shotgun (WGS) entry which is preliminary data.</text>
</comment>
<proteinExistence type="predicted"/>
<dbReference type="Proteomes" id="UP001595912">
    <property type="component" value="Unassembled WGS sequence"/>
</dbReference>